<feature type="region of interest" description="Disordered" evidence="1">
    <location>
        <begin position="675"/>
        <end position="749"/>
    </location>
</feature>
<feature type="region of interest" description="Disordered" evidence="1">
    <location>
        <begin position="1"/>
        <end position="21"/>
    </location>
</feature>
<organism evidence="2">
    <name type="scientific">Chaetoceros debilis</name>
    <dbReference type="NCBI Taxonomy" id="122233"/>
    <lineage>
        <taxon>Eukaryota</taxon>
        <taxon>Sar</taxon>
        <taxon>Stramenopiles</taxon>
        <taxon>Ochrophyta</taxon>
        <taxon>Bacillariophyta</taxon>
        <taxon>Coscinodiscophyceae</taxon>
        <taxon>Chaetocerotophycidae</taxon>
        <taxon>Chaetocerotales</taxon>
        <taxon>Chaetocerotaceae</taxon>
        <taxon>Chaetoceros</taxon>
    </lineage>
</organism>
<evidence type="ECO:0000313" key="2">
    <source>
        <dbReference type="EMBL" id="CAE0456306.1"/>
    </source>
</evidence>
<reference evidence="2" key="1">
    <citation type="submission" date="2021-01" db="EMBL/GenBank/DDBJ databases">
        <authorList>
            <person name="Corre E."/>
            <person name="Pelletier E."/>
            <person name="Niang G."/>
            <person name="Scheremetjew M."/>
            <person name="Finn R."/>
            <person name="Kale V."/>
            <person name="Holt S."/>
            <person name="Cochrane G."/>
            <person name="Meng A."/>
            <person name="Brown T."/>
            <person name="Cohen L."/>
        </authorList>
    </citation>
    <scope>NUCLEOTIDE SEQUENCE</scope>
    <source>
        <strain evidence="2">MM31A-1</strain>
    </source>
</reference>
<dbReference type="AlphaFoldDB" id="A0A7S3PUQ4"/>
<feature type="compositionally biased region" description="Polar residues" evidence="1">
    <location>
        <begin position="729"/>
        <end position="742"/>
    </location>
</feature>
<sequence>MVAPCATPEVSTRRLLTGGHRPRSEKFAKFLNEKKGEADHQDLIHNRSSSIIINPRQLERKDLYEERMKIPDVAFEARESNNANELEDRNGNEEQALVRRSTICAQDYYPTSFKQSSTTFSPVKLRKMHLSPKPNKPRHSTRSFDQDQMEHNASKRNIGENQNKQQIRHSRKNEKGNFVNPKTIRSMVNIEGPSIMSMPQMKELMNKIEIEHRKTVLKQTSISAEIAKKETKAAAEKFDLSSRMFHENKFEIFGATRKSKPPSEAEQRNLDSSPTKQSFYRKKTLKVQKLSSRKTLKKFPSSTGALEIGSSTSKQGHRQEVAQYNSMQSFKSRTHGKTQKLCSQIRSIPAYAKHRSANSLWNRQNSLLPARVSEISGQVKSLSPNNSRVCHSPTDEVRSSVRRIRTQTMSTKPLTTQLDQSDSKADIGVGASFKPSTIQEKHALTDDIVNEESIEQVSIVAEELSVKESGVAHFDSIMSFFTSLNSTRQISEQQTSFVGREDENVMDVPGVSLLEEVDAEDANSLLDEPVFDAYESNSDNMESIRLKQLLEDSKKKEAVIEDENVTEPPAINEVDTYEVLGINTNASDEDSVPEQNNDVRFDLSDDLTRPEAAREIIDIVRKASIRSILDQSDSLERKMKQKEDMNRVLVGEEKISTKGNGDTHKINNERIDELNAENKKTDDKQISDPKSNDLVMDSKDLLSGLRSDDYSSFSQSQYSSGSIFEDDSQSVSNAGLSCVSQTKMEEGEH</sequence>
<proteinExistence type="predicted"/>
<gene>
    <name evidence="2" type="ORF">CDEB00056_LOCUS1147</name>
</gene>
<feature type="compositionally biased region" description="Basic and acidic residues" evidence="1">
    <location>
        <begin position="142"/>
        <end position="153"/>
    </location>
</feature>
<protein>
    <submittedName>
        <fullName evidence="2">Uncharacterized protein</fullName>
    </submittedName>
</protein>
<feature type="compositionally biased region" description="Polar residues" evidence="1">
    <location>
        <begin position="300"/>
        <end position="314"/>
    </location>
</feature>
<dbReference type="EMBL" id="HBIO01001581">
    <property type="protein sequence ID" value="CAE0456306.1"/>
    <property type="molecule type" value="Transcribed_RNA"/>
</dbReference>
<evidence type="ECO:0000256" key="1">
    <source>
        <dbReference type="SAM" id="MobiDB-lite"/>
    </source>
</evidence>
<feature type="region of interest" description="Disordered" evidence="1">
    <location>
        <begin position="128"/>
        <end position="178"/>
    </location>
</feature>
<feature type="compositionally biased region" description="Basic residues" evidence="1">
    <location>
        <begin position="279"/>
        <end position="297"/>
    </location>
</feature>
<feature type="compositionally biased region" description="Basic residues" evidence="1">
    <location>
        <begin position="128"/>
        <end position="141"/>
    </location>
</feature>
<feature type="compositionally biased region" description="Low complexity" evidence="1">
    <location>
        <begin position="710"/>
        <end position="722"/>
    </location>
</feature>
<feature type="compositionally biased region" description="Basic and acidic residues" evidence="1">
    <location>
        <begin position="675"/>
        <end position="700"/>
    </location>
</feature>
<accession>A0A7S3PUQ4</accession>
<name>A0A7S3PUQ4_9STRA</name>
<feature type="region of interest" description="Disordered" evidence="1">
    <location>
        <begin position="253"/>
        <end position="320"/>
    </location>
</feature>